<proteinExistence type="predicted"/>
<evidence type="ECO:0000256" key="10">
    <source>
        <dbReference type="SAM" id="SignalP"/>
    </source>
</evidence>
<keyword evidence="6 8" id="KW-0106">Calcium</keyword>
<dbReference type="GO" id="GO:0008240">
    <property type="term" value="F:tripeptidyl-peptidase activity"/>
    <property type="evidence" value="ECO:0007669"/>
    <property type="project" value="TreeGrafter"/>
</dbReference>
<feature type="binding site" evidence="8">
    <location>
        <position position="662"/>
    </location>
    <ligand>
        <name>Ca(2+)</name>
        <dbReference type="ChEBI" id="CHEBI:29108"/>
    </ligand>
</feature>
<dbReference type="EMBL" id="QGMG01000423">
    <property type="protein sequence ID" value="TVY53702.1"/>
    <property type="molecule type" value="Genomic_DNA"/>
</dbReference>
<organism evidence="12 13">
    <name type="scientific">Lachnellula cervina</name>
    <dbReference type="NCBI Taxonomy" id="1316786"/>
    <lineage>
        <taxon>Eukaryota</taxon>
        <taxon>Fungi</taxon>
        <taxon>Dikarya</taxon>
        <taxon>Ascomycota</taxon>
        <taxon>Pezizomycotina</taxon>
        <taxon>Leotiomycetes</taxon>
        <taxon>Helotiales</taxon>
        <taxon>Lachnaceae</taxon>
        <taxon>Lachnellula</taxon>
    </lineage>
</organism>
<evidence type="ECO:0000256" key="2">
    <source>
        <dbReference type="ARBA" id="ARBA00022670"/>
    </source>
</evidence>
<evidence type="ECO:0000256" key="8">
    <source>
        <dbReference type="PROSITE-ProRule" id="PRU01032"/>
    </source>
</evidence>
<keyword evidence="5 8" id="KW-0720">Serine protease</keyword>
<evidence type="ECO:0000313" key="13">
    <source>
        <dbReference type="Proteomes" id="UP000481288"/>
    </source>
</evidence>
<name>A0A7D8UNV3_9HELO</name>
<dbReference type="InterPro" id="IPR015366">
    <property type="entry name" value="S53_propep"/>
</dbReference>
<comment type="caution">
    <text evidence="12">The sequence shown here is derived from an EMBL/GenBank/DDBJ whole genome shotgun (WGS) entry which is preliminary data.</text>
</comment>
<dbReference type="OrthoDB" id="409122at2759"/>
<feature type="region of interest" description="Disordered" evidence="9">
    <location>
        <begin position="286"/>
        <end position="306"/>
    </location>
</feature>
<dbReference type="Gene3D" id="3.40.50.200">
    <property type="entry name" value="Peptidase S8/S53 domain"/>
    <property type="match status" value="1"/>
</dbReference>
<sequence>MLWQRALANTVLLAVALSLSISHVVHEKRSVSLPHKRRRVDSDAIIPVRIGLRQSNLHTGYDRLMEVSHPGSVNYGKHLSKEEVHSLFAPADETIHIVKNWLLGSNLIQKQDIIHYENKGWLAVDMPAKHAETLFGTKYYEHETKRGELRIGCDQYHLPRHISSHVDFVKPGVKLSAPLKKREIEKRGSVRSSPGAIPRLSNIKPPHYPGWKLPSGAGALPLDLQNCGVNITPTCIKALYDIPTACHSQSENAMGLFETFDAFSQEDVSLFLGKFASNTPSHTAPKVISVDGGTAPVEPGNDRNGGESNIDLDLAISLIYPQSVIVYQVDDIPIASGETDTSGFINTFLDSIDGSYCDYSAFGITGDNPGIDGSYPDPFQGGFNGSRQCGTYELTRVLSISYGETEIDLPKPYVERQCNEIMKLGLQGHTILSSSGDFGVAGFPGEDGDERGCLSAQRSNATIYNPDYPSGCPYITSVGATRLYPNQTVNDPESAMQVDIAAFNFATVDGPTSPPLHFFATGGGFSNYFPTPLYQAQDVGQYLKNDLPFQSLPFYEINANATNIGQNGGVYNRLGRGYPDVSANGAFFLTFLNLTERNFFGTSLAAPIFGSVVTLINEERSVIGKGSVGFINPALYKSKKFPRNVSKTALLTRIDPSVLNDITNGSNPNCGSQGFQASEGWDPVTGLGTPNYPKMLQYFLSLP</sequence>
<dbReference type="InterPro" id="IPR030400">
    <property type="entry name" value="Sedolisin_dom"/>
</dbReference>
<keyword evidence="7" id="KW-0865">Zymogen</keyword>
<keyword evidence="13" id="KW-1185">Reference proteome</keyword>
<dbReference type="PANTHER" id="PTHR14218:SF19">
    <property type="entry name" value="SERINE PROTEASE AORO, PUTATIVE (AFU_ORTHOLOGUE AFUA_6G10250)-RELATED"/>
    <property type="match status" value="1"/>
</dbReference>
<dbReference type="SUPFAM" id="SSF52743">
    <property type="entry name" value="Subtilisin-like"/>
    <property type="match status" value="1"/>
</dbReference>
<evidence type="ECO:0000256" key="3">
    <source>
        <dbReference type="ARBA" id="ARBA00022723"/>
    </source>
</evidence>
<dbReference type="InterPro" id="IPR050819">
    <property type="entry name" value="Tripeptidyl-peptidase_I"/>
</dbReference>
<keyword evidence="3 8" id="KW-0479">Metal-binding</keyword>
<dbReference type="GO" id="GO:0005576">
    <property type="term" value="C:extracellular region"/>
    <property type="evidence" value="ECO:0007669"/>
    <property type="project" value="UniProtKB-SubCell"/>
</dbReference>
<dbReference type="GO" id="GO:0006508">
    <property type="term" value="P:proteolysis"/>
    <property type="evidence" value="ECO:0007669"/>
    <property type="project" value="UniProtKB-KW"/>
</dbReference>
<keyword evidence="2 8" id="KW-0645">Protease</keyword>
<keyword evidence="4 8" id="KW-0378">Hydrolase</keyword>
<feature type="signal peptide" evidence="10">
    <location>
        <begin position="1"/>
        <end position="27"/>
    </location>
</feature>
<dbReference type="Proteomes" id="UP000481288">
    <property type="component" value="Unassembled WGS sequence"/>
</dbReference>
<accession>A0A7D8UNV3</accession>
<feature type="binding site" evidence="8">
    <location>
        <position position="680"/>
    </location>
    <ligand>
        <name>Ca(2+)</name>
        <dbReference type="ChEBI" id="CHEBI:29108"/>
    </ligand>
</feature>
<evidence type="ECO:0000259" key="11">
    <source>
        <dbReference type="PROSITE" id="PS51695"/>
    </source>
</evidence>
<evidence type="ECO:0000256" key="4">
    <source>
        <dbReference type="ARBA" id="ARBA00022801"/>
    </source>
</evidence>
<feature type="active site" description="Charge relay system" evidence="8">
    <location>
        <position position="603"/>
    </location>
</feature>
<dbReference type="SUPFAM" id="SSF54897">
    <property type="entry name" value="Protease propeptides/inhibitors"/>
    <property type="match status" value="1"/>
</dbReference>
<dbReference type="SMART" id="SM00944">
    <property type="entry name" value="Pro-kuma_activ"/>
    <property type="match status" value="1"/>
</dbReference>
<dbReference type="AlphaFoldDB" id="A0A7D8UNV3"/>
<evidence type="ECO:0000256" key="6">
    <source>
        <dbReference type="ARBA" id="ARBA00022837"/>
    </source>
</evidence>
<feature type="chain" id="PRO_5028979741" evidence="10">
    <location>
        <begin position="28"/>
        <end position="703"/>
    </location>
</feature>
<evidence type="ECO:0000256" key="1">
    <source>
        <dbReference type="ARBA" id="ARBA00004239"/>
    </source>
</evidence>
<gene>
    <name evidence="12" type="primary">aorO_0</name>
    <name evidence="12" type="ORF">LCER1_G006148</name>
</gene>
<feature type="binding site" evidence="8">
    <location>
        <position position="682"/>
    </location>
    <ligand>
        <name>Ca(2+)</name>
        <dbReference type="ChEBI" id="CHEBI:29108"/>
    </ligand>
</feature>
<protein>
    <submittedName>
        <fullName evidence="12">Aorsin</fullName>
    </submittedName>
</protein>
<evidence type="ECO:0000256" key="9">
    <source>
        <dbReference type="SAM" id="MobiDB-lite"/>
    </source>
</evidence>
<evidence type="ECO:0000313" key="12">
    <source>
        <dbReference type="EMBL" id="TVY53702.1"/>
    </source>
</evidence>
<feature type="active site" description="Charge relay system" evidence="8">
    <location>
        <position position="307"/>
    </location>
</feature>
<reference evidence="12 13" key="1">
    <citation type="submission" date="2018-05" db="EMBL/GenBank/DDBJ databases">
        <title>Whole genome sequencing for identification of molecular markers to develop diagnostic detection tools for the regulated plant pathogen Lachnellula willkommii.</title>
        <authorList>
            <person name="Giroux E."/>
            <person name="Bilodeau G."/>
        </authorList>
    </citation>
    <scope>NUCLEOTIDE SEQUENCE [LARGE SCALE GENOMIC DNA]</scope>
    <source>
        <strain evidence="12 13">CBS 625.97</strain>
    </source>
</reference>
<dbReference type="PROSITE" id="PS51695">
    <property type="entry name" value="SEDOLISIN"/>
    <property type="match status" value="1"/>
</dbReference>
<feature type="binding site" evidence="8">
    <location>
        <position position="661"/>
    </location>
    <ligand>
        <name>Ca(2+)</name>
        <dbReference type="ChEBI" id="CHEBI:29108"/>
    </ligand>
</feature>
<dbReference type="GO" id="GO:0046872">
    <property type="term" value="F:metal ion binding"/>
    <property type="evidence" value="ECO:0007669"/>
    <property type="project" value="UniProtKB-UniRule"/>
</dbReference>
<dbReference type="InterPro" id="IPR036852">
    <property type="entry name" value="Peptidase_S8/S53_dom_sf"/>
</dbReference>
<dbReference type="CDD" id="cd04056">
    <property type="entry name" value="Peptidases_S53"/>
    <property type="match status" value="1"/>
</dbReference>
<comment type="subcellular location">
    <subcellularLocation>
        <location evidence="1">Secreted</location>
        <location evidence="1">Extracellular space</location>
    </subcellularLocation>
</comment>
<evidence type="ECO:0000256" key="7">
    <source>
        <dbReference type="ARBA" id="ARBA00023145"/>
    </source>
</evidence>
<dbReference type="PANTHER" id="PTHR14218">
    <property type="entry name" value="PROTEASE S8 TRIPEPTIDYL PEPTIDASE I CLN2"/>
    <property type="match status" value="1"/>
</dbReference>
<dbReference type="Pfam" id="PF09286">
    <property type="entry name" value="Pro-kuma_activ"/>
    <property type="match status" value="1"/>
</dbReference>
<feature type="active site" description="Charge relay system" evidence="8">
    <location>
        <position position="311"/>
    </location>
</feature>
<feature type="domain" description="Peptidase S53" evidence="11">
    <location>
        <begin position="230"/>
        <end position="702"/>
    </location>
</feature>
<dbReference type="CDD" id="cd11377">
    <property type="entry name" value="Pro-peptidase_S53"/>
    <property type="match status" value="1"/>
</dbReference>
<keyword evidence="10" id="KW-0732">Signal</keyword>
<comment type="cofactor">
    <cofactor evidence="8">
        <name>Ca(2+)</name>
        <dbReference type="ChEBI" id="CHEBI:29108"/>
    </cofactor>
    <text evidence="8">Binds 1 Ca(2+) ion per subunit.</text>
</comment>
<dbReference type="GO" id="GO:0004252">
    <property type="term" value="F:serine-type endopeptidase activity"/>
    <property type="evidence" value="ECO:0007669"/>
    <property type="project" value="UniProtKB-UniRule"/>
</dbReference>
<evidence type="ECO:0000256" key="5">
    <source>
        <dbReference type="ARBA" id="ARBA00022825"/>
    </source>
</evidence>